<evidence type="ECO:0000313" key="4">
    <source>
        <dbReference type="Proteomes" id="UP001055167"/>
    </source>
</evidence>
<keyword evidence="2" id="KW-0732">Signal</keyword>
<feature type="region of interest" description="Disordered" evidence="1">
    <location>
        <begin position="71"/>
        <end position="110"/>
    </location>
</feature>
<keyword evidence="4" id="KW-1185">Reference proteome</keyword>
<dbReference type="EMBL" id="BPQH01000035">
    <property type="protein sequence ID" value="GJD53697.1"/>
    <property type="molecule type" value="Genomic_DNA"/>
</dbReference>
<dbReference type="RefSeq" id="WP_128563563.1">
    <property type="nucleotide sequence ID" value="NZ_BPQH01000035.1"/>
</dbReference>
<dbReference type="Proteomes" id="UP001055167">
    <property type="component" value="Unassembled WGS sequence"/>
</dbReference>
<name>A0ABQ4R7K1_9HYPH</name>
<reference evidence="3" key="1">
    <citation type="journal article" date="2021" name="Front. Microbiol.">
        <title>Comprehensive Comparative Genomics and Phenotyping of Methylobacterium Species.</title>
        <authorList>
            <person name="Alessa O."/>
            <person name="Ogura Y."/>
            <person name="Fujitani Y."/>
            <person name="Takami H."/>
            <person name="Hayashi T."/>
            <person name="Sahin N."/>
            <person name="Tani A."/>
        </authorList>
    </citation>
    <scope>NUCLEOTIDE SEQUENCE</scope>
    <source>
        <strain evidence="3">KCTC 52305</strain>
    </source>
</reference>
<comment type="caution">
    <text evidence="3">The sequence shown here is derived from an EMBL/GenBank/DDBJ whole genome shotgun (WGS) entry which is preliminary data.</text>
</comment>
<feature type="chain" id="PRO_5046378031" evidence="2">
    <location>
        <begin position="22"/>
        <end position="110"/>
    </location>
</feature>
<proteinExistence type="predicted"/>
<sequence>MSRTLLFTFALLAGTTGSALAREAGSFDAWGHTFSVPAWQTGAAPPAEFPLATGSLAPRVYRYAGSHAGGPADALIPDGTPQPVPQRVRAPAYRYSGSHAGGPANGLARD</sequence>
<reference evidence="3" key="2">
    <citation type="submission" date="2021-08" db="EMBL/GenBank/DDBJ databases">
        <authorList>
            <person name="Tani A."/>
            <person name="Ola A."/>
            <person name="Ogura Y."/>
            <person name="Katsura K."/>
            <person name="Hayashi T."/>
        </authorList>
    </citation>
    <scope>NUCLEOTIDE SEQUENCE</scope>
    <source>
        <strain evidence="3">KCTC 52305</strain>
    </source>
</reference>
<organism evidence="3 4">
    <name type="scientific">Methylobacterium crusticola</name>
    <dbReference type="NCBI Taxonomy" id="1697972"/>
    <lineage>
        <taxon>Bacteria</taxon>
        <taxon>Pseudomonadati</taxon>
        <taxon>Pseudomonadota</taxon>
        <taxon>Alphaproteobacteria</taxon>
        <taxon>Hyphomicrobiales</taxon>
        <taxon>Methylobacteriaceae</taxon>
        <taxon>Methylobacterium</taxon>
    </lineage>
</organism>
<feature type="signal peptide" evidence="2">
    <location>
        <begin position="1"/>
        <end position="21"/>
    </location>
</feature>
<evidence type="ECO:0000256" key="2">
    <source>
        <dbReference type="SAM" id="SignalP"/>
    </source>
</evidence>
<gene>
    <name evidence="3" type="ORF">OPKNFCMD_6474</name>
</gene>
<evidence type="ECO:0000313" key="3">
    <source>
        <dbReference type="EMBL" id="GJD53697.1"/>
    </source>
</evidence>
<evidence type="ECO:0000256" key="1">
    <source>
        <dbReference type="SAM" id="MobiDB-lite"/>
    </source>
</evidence>
<accession>A0ABQ4R7K1</accession>
<protein>
    <submittedName>
        <fullName evidence="3">Uncharacterized protein</fullName>
    </submittedName>
</protein>